<dbReference type="SUPFAM" id="SSF46785">
    <property type="entry name" value="Winged helix' DNA-binding domain"/>
    <property type="match status" value="1"/>
</dbReference>
<keyword evidence="3" id="KW-0804">Transcription</keyword>
<evidence type="ECO:0000259" key="6">
    <source>
        <dbReference type="PROSITE" id="PS51077"/>
    </source>
</evidence>
<dbReference type="GO" id="GO:0003677">
    <property type="term" value="F:DNA binding"/>
    <property type="evidence" value="ECO:0007669"/>
    <property type="project" value="UniProtKB-KW"/>
</dbReference>
<feature type="domain" description="IclR-ED" evidence="7">
    <location>
        <begin position="69"/>
        <end position="252"/>
    </location>
</feature>
<dbReference type="Proteomes" id="UP000284841">
    <property type="component" value="Unassembled WGS sequence"/>
</dbReference>
<comment type="caution">
    <text evidence="8">The sequence shown here is derived from an EMBL/GenBank/DDBJ whole genome shotgun (WGS) entry which is preliminary data.</text>
</comment>
<dbReference type="GO" id="GO:0003700">
    <property type="term" value="F:DNA-binding transcription factor activity"/>
    <property type="evidence" value="ECO:0007669"/>
    <property type="project" value="TreeGrafter"/>
</dbReference>
<dbReference type="InterPro" id="IPR050707">
    <property type="entry name" value="HTH_MetabolicPath_Reg"/>
</dbReference>
<evidence type="ECO:0000256" key="2">
    <source>
        <dbReference type="ARBA" id="ARBA00023125"/>
    </source>
</evidence>
<dbReference type="STRING" id="1776384.GCA_900086585_02116"/>
<dbReference type="PANTHER" id="PTHR30136:SF24">
    <property type="entry name" value="HTH-TYPE TRANSCRIPTIONAL REPRESSOR ALLR"/>
    <property type="match status" value="1"/>
</dbReference>
<name>A0A415DYE2_9FIRM</name>
<dbReference type="SUPFAM" id="SSF55781">
    <property type="entry name" value="GAF domain-like"/>
    <property type="match status" value="1"/>
</dbReference>
<dbReference type="PROSITE" id="PS51078">
    <property type="entry name" value="ICLR_ED"/>
    <property type="match status" value="1"/>
</dbReference>
<dbReference type="InterPro" id="IPR005471">
    <property type="entry name" value="Tscrpt_reg_IclR_N"/>
</dbReference>
<organism evidence="8 9">
    <name type="scientific">Emergencia timonensis</name>
    <dbReference type="NCBI Taxonomy" id="1776384"/>
    <lineage>
        <taxon>Bacteria</taxon>
        <taxon>Bacillati</taxon>
        <taxon>Bacillota</taxon>
        <taxon>Clostridia</taxon>
        <taxon>Peptostreptococcales</taxon>
        <taxon>Anaerovoracaceae</taxon>
        <taxon>Emergencia</taxon>
    </lineage>
</organism>
<dbReference type="AlphaFoldDB" id="A0A415DYE2"/>
<dbReference type="FunFam" id="1.10.10.10:FF:000056">
    <property type="entry name" value="IclR family transcriptional regulator"/>
    <property type="match status" value="1"/>
</dbReference>
<dbReference type="InterPro" id="IPR036388">
    <property type="entry name" value="WH-like_DNA-bd_sf"/>
</dbReference>
<dbReference type="SMART" id="SM00346">
    <property type="entry name" value="HTH_ICLR"/>
    <property type="match status" value="1"/>
</dbReference>
<proteinExistence type="predicted"/>
<dbReference type="InterPro" id="IPR036390">
    <property type="entry name" value="WH_DNA-bd_sf"/>
</dbReference>
<reference evidence="8 9" key="1">
    <citation type="submission" date="2018-08" db="EMBL/GenBank/DDBJ databases">
        <title>A genome reference for cultivated species of the human gut microbiota.</title>
        <authorList>
            <person name="Zou Y."/>
            <person name="Xue W."/>
            <person name="Luo G."/>
        </authorList>
    </citation>
    <scope>NUCLEOTIDE SEQUENCE [LARGE SCALE GENOMIC DNA]</scope>
    <source>
        <strain evidence="8 9">AM07-24</strain>
    </source>
</reference>
<evidence type="ECO:0000256" key="1">
    <source>
        <dbReference type="ARBA" id="ARBA00023015"/>
    </source>
</evidence>
<evidence type="ECO:0000256" key="4">
    <source>
        <dbReference type="ARBA" id="ARBA00058938"/>
    </source>
</evidence>
<evidence type="ECO:0000256" key="5">
    <source>
        <dbReference type="ARBA" id="ARBA00070406"/>
    </source>
</evidence>
<evidence type="ECO:0000256" key="3">
    <source>
        <dbReference type="ARBA" id="ARBA00023163"/>
    </source>
</evidence>
<evidence type="ECO:0000259" key="7">
    <source>
        <dbReference type="PROSITE" id="PS51078"/>
    </source>
</evidence>
<evidence type="ECO:0000313" key="9">
    <source>
        <dbReference type="Proteomes" id="UP000284841"/>
    </source>
</evidence>
<dbReference type="GeneID" id="83004473"/>
<dbReference type="Gene3D" id="3.30.450.40">
    <property type="match status" value="1"/>
</dbReference>
<dbReference type="OrthoDB" id="9791752at2"/>
<dbReference type="InterPro" id="IPR029016">
    <property type="entry name" value="GAF-like_dom_sf"/>
</dbReference>
<feature type="domain" description="HTH iclR-type" evidence="6">
    <location>
        <begin position="7"/>
        <end position="68"/>
    </location>
</feature>
<dbReference type="Pfam" id="PF01614">
    <property type="entry name" value="IclR_C"/>
    <property type="match status" value="1"/>
</dbReference>
<keyword evidence="1" id="KW-0805">Transcription regulation</keyword>
<dbReference type="PROSITE" id="PS51077">
    <property type="entry name" value="HTH_ICLR"/>
    <property type="match status" value="1"/>
</dbReference>
<protein>
    <recommendedName>
        <fullName evidence="5">Glycerol operon regulatory protein</fullName>
    </recommendedName>
</protein>
<dbReference type="Gene3D" id="1.10.10.10">
    <property type="entry name" value="Winged helix-like DNA-binding domain superfamily/Winged helix DNA-binding domain"/>
    <property type="match status" value="1"/>
</dbReference>
<gene>
    <name evidence="8" type="ORF">DW099_13215</name>
</gene>
<dbReference type="PANTHER" id="PTHR30136">
    <property type="entry name" value="HELIX-TURN-HELIX TRANSCRIPTIONAL REGULATOR, ICLR FAMILY"/>
    <property type="match status" value="1"/>
</dbReference>
<keyword evidence="9" id="KW-1185">Reference proteome</keyword>
<dbReference type="InterPro" id="IPR014757">
    <property type="entry name" value="Tscrpt_reg_IclR_C"/>
</dbReference>
<dbReference type="Pfam" id="PF09339">
    <property type="entry name" value="HTH_IclR"/>
    <property type="match status" value="1"/>
</dbReference>
<evidence type="ECO:0000313" key="8">
    <source>
        <dbReference type="EMBL" id="RHJ85802.1"/>
    </source>
</evidence>
<keyword evidence="2" id="KW-0238">DNA-binding</keyword>
<comment type="function">
    <text evidence="4">May be an activator protein for the gylABX operon.</text>
</comment>
<dbReference type="EMBL" id="QRMS01000004">
    <property type="protein sequence ID" value="RHJ85802.1"/>
    <property type="molecule type" value="Genomic_DNA"/>
</dbReference>
<accession>A0A415DYE2</accession>
<dbReference type="RefSeq" id="WP_067537734.1">
    <property type="nucleotide sequence ID" value="NZ_AP025567.1"/>
</dbReference>
<dbReference type="GO" id="GO:0045892">
    <property type="term" value="P:negative regulation of DNA-templated transcription"/>
    <property type="evidence" value="ECO:0007669"/>
    <property type="project" value="TreeGrafter"/>
</dbReference>
<sequence>MSSDNNVQSIDRALDIIEVLSQENEGLGVTEIAGRIGLPKSTAHRIITTMAGRGYLNKTDRGTYKIGLKLIEAVSCYINSLELQTEARPYVAQTTSELGLTSHLGVLDGDQVIYIEKMDVFSNVRMYSQIGVRVHAYSCSLGKCLLSNYSAPQVRKIMVNCSFIKFTKKTLGSVDELIADLDKVRSRGWAIDDEEAEIGHRCIGAPIYDYRGDIIAAISASGPTSILTVDRIEPVAQYVRKQALEISKSMGYIE</sequence>